<dbReference type="InterPro" id="IPR051269">
    <property type="entry name" value="Fe-S_cluster_ET"/>
</dbReference>
<evidence type="ECO:0000256" key="6">
    <source>
        <dbReference type="ARBA" id="ARBA00023014"/>
    </source>
</evidence>
<organism evidence="8 9">
    <name type="scientific">Mycolicibacterium moriokaense</name>
    <dbReference type="NCBI Taxonomy" id="39691"/>
    <lineage>
        <taxon>Bacteria</taxon>
        <taxon>Bacillati</taxon>
        <taxon>Actinomycetota</taxon>
        <taxon>Actinomycetes</taxon>
        <taxon>Mycobacteriales</taxon>
        <taxon>Mycobacteriaceae</taxon>
        <taxon>Mycolicibacterium</taxon>
    </lineage>
</organism>
<evidence type="ECO:0000256" key="3">
    <source>
        <dbReference type="ARBA" id="ARBA00022723"/>
    </source>
</evidence>
<evidence type="ECO:0000256" key="2">
    <source>
        <dbReference type="ARBA" id="ARBA00022448"/>
    </source>
</evidence>
<dbReference type="Proteomes" id="UP000466681">
    <property type="component" value="Chromosome"/>
</dbReference>
<dbReference type="SUPFAM" id="SSF54862">
    <property type="entry name" value="4Fe-4S ferredoxins"/>
    <property type="match status" value="1"/>
</dbReference>
<name>A0AAD1H7H7_9MYCO</name>
<keyword evidence="4" id="KW-0249">Electron transport</keyword>
<sequence length="68" mass="7565">MRDFMKVILHAEKCELHGECILAAPEVFAIDDDAEVVTVLDENPPERLRKSVEEAAMVCPVAAIEIQD</sequence>
<proteinExistence type="predicted"/>
<evidence type="ECO:0000313" key="9">
    <source>
        <dbReference type="Proteomes" id="UP000466681"/>
    </source>
</evidence>
<dbReference type="PANTHER" id="PTHR36923">
    <property type="entry name" value="FERREDOXIN"/>
    <property type="match status" value="1"/>
</dbReference>
<dbReference type="KEGG" id="mmor:MMOR_10210"/>
<evidence type="ECO:0000256" key="5">
    <source>
        <dbReference type="ARBA" id="ARBA00023004"/>
    </source>
</evidence>
<keyword evidence="6" id="KW-0411">Iron-sulfur</keyword>
<comment type="cofactor">
    <cofactor evidence="1">
        <name>[3Fe-4S] cluster</name>
        <dbReference type="ChEBI" id="CHEBI:21137"/>
    </cofactor>
</comment>
<dbReference type="Pfam" id="PF13370">
    <property type="entry name" value="Fer4_13"/>
    <property type="match status" value="1"/>
</dbReference>
<dbReference type="Gene3D" id="3.30.70.20">
    <property type="match status" value="1"/>
</dbReference>
<keyword evidence="7" id="KW-0003">3Fe-4S</keyword>
<evidence type="ECO:0000313" key="8">
    <source>
        <dbReference type="EMBL" id="BBX00085.1"/>
    </source>
</evidence>
<keyword evidence="5" id="KW-0408">Iron</keyword>
<accession>A0AAD1H7H7</accession>
<keyword evidence="9" id="KW-1185">Reference proteome</keyword>
<dbReference type="RefSeq" id="WP_308206477.1">
    <property type="nucleotide sequence ID" value="NZ_AP022560.1"/>
</dbReference>
<reference evidence="8 9" key="1">
    <citation type="journal article" date="2019" name="Emerg. Microbes Infect.">
        <title>Comprehensive subspecies identification of 175 nontuberculous mycobacteria species based on 7547 genomic profiles.</title>
        <authorList>
            <person name="Matsumoto Y."/>
            <person name="Kinjo T."/>
            <person name="Motooka D."/>
            <person name="Nabeya D."/>
            <person name="Jung N."/>
            <person name="Uechi K."/>
            <person name="Horii T."/>
            <person name="Iida T."/>
            <person name="Fujita J."/>
            <person name="Nakamura S."/>
        </authorList>
    </citation>
    <scope>NUCLEOTIDE SEQUENCE [LARGE SCALE GENOMIC DNA]</scope>
    <source>
        <strain evidence="8 9">JCM 6375</strain>
    </source>
</reference>
<dbReference type="PANTHER" id="PTHR36923:SF3">
    <property type="entry name" value="FERREDOXIN"/>
    <property type="match status" value="1"/>
</dbReference>
<keyword evidence="2" id="KW-0813">Transport</keyword>
<dbReference type="GO" id="GO:0046872">
    <property type="term" value="F:metal ion binding"/>
    <property type="evidence" value="ECO:0007669"/>
    <property type="project" value="UniProtKB-KW"/>
</dbReference>
<gene>
    <name evidence="8" type="ORF">MMOR_10210</name>
</gene>
<evidence type="ECO:0000256" key="4">
    <source>
        <dbReference type="ARBA" id="ARBA00022982"/>
    </source>
</evidence>
<evidence type="ECO:0000256" key="1">
    <source>
        <dbReference type="ARBA" id="ARBA00001927"/>
    </source>
</evidence>
<keyword evidence="3" id="KW-0479">Metal-binding</keyword>
<evidence type="ECO:0000256" key="7">
    <source>
        <dbReference type="ARBA" id="ARBA00023291"/>
    </source>
</evidence>
<protein>
    <submittedName>
        <fullName evidence="8">Ferredoxin</fullName>
    </submittedName>
</protein>
<dbReference type="GO" id="GO:0051538">
    <property type="term" value="F:3 iron, 4 sulfur cluster binding"/>
    <property type="evidence" value="ECO:0007669"/>
    <property type="project" value="UniProtKB-KW"/>
</dbReference>
<dbReference type="EMBL" id="AP022560">
    <property type="protein sequence ID" value="BBX00085.1"/>
    <property type="molecule type" value="Genomic_DNA"/>
</dbReference>
<dbReference type="AlphaFoldDB" id="A0AAD1H7H7"/>